<keyword evidence="3" id="KW-1185">Reference proteome</keyword>
<proteinExistence type="predicted"/>
<name>A0A1Q9B3B6_9HYPH</name>
<dbReference type="RefSeq" id="WP_075625482.1">
    <property type="nucleotide sequence ID" value="NZ_FOAM01000022.1"/>
</dbReference>
<evidence type="ECO:0000313" key="3">
    <source>
        <dbReference type="Proteomes" id="UP000186364"/>
    </source>
</evidence>
<dbReference type="PANTHER" id="PTHR34818:SF1">
    <property type="entry name" value="PROTEIN BLI-3"/>
    <property type="match status" value="1"/>
</dbReference>
<evidence type="ECO:0000259" key="1">
    <source>
        <dbReference type="Pfam" id="PF16242"/>
    </source>
</evidence>
<gene>
    <name evidence="2" type="ORF">BJF93_01810</name>
</gene>
<evidence type="ECO:0000313" key="2">
    <source>
        <dbReference type="EMBL" id="OLP62554.1"/>
    </source>
</evidence>
<dbReference type="OrthoDB" id="1432662at2"/>
<dbReference type="PANTHER" id="PTHR34818">
    <property type="entry name" value="PROTEIN BLI-3"/>
    <property type="match status" value="1"/>
</dbReference>
<dbReference type="EMBL" id="MKIP01000024">
    <property type="protein sequence ID" value="OLP62554.1"/>
    <property type="molecule type" value="Genomic_DNA"/>
</dbReference>
<organism evidence="2 3">
    <name type="scientific">Xaviernesmea oryzae</name>
    <dbReference type="NCBI Taxonomy" id="464029"/>
    <lineage>
        <taxon>Bacteria</taxon>
        <taxon>Pseudomonadati</taxon>
        <taxon>Pseudomonadota</taxon>
        <taxon>Alphaproteobacteria</taxon>
        <taxon>Hyphomicrobiales</taxon>
        <taxon>Rhizobiaceae</taxon>
        <taxon>Rhizobium/Agrobacterium group</taxon>
        <taxon>Xaviernesmea</taxon>
    </lineage>
</organism>
<feature type="domain" description="General stress protein FMN-binding split barrel" evidence="1">
    <location>
        <begin position="6"/>
        <end position="139"/>
    </location>
</feature>
<reference evidence="2 3" key="1">
    <citation type="submission" date="2016-09" db="EMBL/GenBank/DDBJ databases">
        <title>Rhizobium sp. nov., a novel species isolated from the rice rhizosphere.</title>
        <authorList>
            <person name="Zhao J."/>
            <person name="Zhang X."/>
        </authorList>
    </citation>
    <scope>NUCLEOTIDE SEQUENCE [LARGE SCALE GENOMIC DNA]</scope>
    <source>
        <strain evidence="2 3">1.7048</strain>
    </source>
</reference>
<dbReference type="AlphaFoldDB" id="A0A1Q9B3B6"/>
<dbReference type="Pfam" id="PF16242">
    <property type="entry name" value="Pyrid_ox_like"/>
    <property type="match status" value="1"/>
</dbReference>
<dbReference type="SUPFAM" id="SSF50475">
    <property type="entry name" value="FMN-binding split barrel"/>
    <property type="match status" value="1"/>
</dbReference>
<dbReference type="Gene3D" id="2.30.110.10">
    <property type="entry name" value="Electron Transport, Fmn-binding Protein, Chain A"/>
    <property type="match status" value="1"/>
</dbReference>
<protein>
    <submittedName>
        <fullName evidence="2">Pyridoxamine 5'-phosphate oxidase</fullName>
    </submittedName>
</protein>
<dbReference type="Proteomes" id="UP000186364">
    <property type="component" value="Unassembled WGS sequence"/>
</dbReference>
<accession>A0A1Q9B3B6</accession>
<sequence>MTTMSMEDLSKKISKIDFCMFNTQGGSGMINSRPMSNNGDVEYDGDSWFFSYENTKKVSEIDRDAGVTLTFTAPPSMLGKPGIFVAVYGKASLIRDKAQFEAHWVKDLDRWFPEGIDTPGIVLIKVSANTIEYWDGEDNGRIDLVTAGTLTGSAA</sequence>
<comment type="caution">
    <text evidence="2">The sequence shown here is derived from an EMBL/GenBank/DDBJ whole genome shotgun (WGS) entry which is preliminary data.</text>
</comment>
<dbReference type="InterPro" id="IPR038725">
    <property type="entry name" value="YdaG_split_barrel_FMN-bd"/>
</dbReference>
<dbReference type="InterPro" id="IPR052917">
    <property type="entry name" value="Stress-Dev_Protein"/>
</dbReference>
<dbReference type="InterPro" id="IPR012349">
    <property type="entry name" value="Split_barrel_FMN-bd"/>
</dbReference>